<sequence length="51" mass="5959">MVCEENEIDVDIGIPAVMLLQDIGLNLWDTRVILRMRRPPGNLWVKKQQKI</sequence>
<comment type="caution">
    <text evidence="1">The sequence shown here is derived from an EMBL/GenBank/DDBJ whole genome shotgun (WGS) entry which is preliminary data.</text>
</comment>
<protein>
    <submittedName>
        <fullName evidence="1">Uncharacterized protein</fullName>
    </submittedName>
</protein>
<keyword evidence="2" id="KW-1185">Reference proteome</keyword>
<proteinExistence type="predicted"/>
<dbReference type="EMBL" id="JBGMDY010000003">
    <property type="protein sequence ID" value="KAL2341594.1"/>
    <property type="molecule type" value="Genomic_DNA"/>
</dbReference>
<evidence type="ECO:0000313" key="1">
    <source>
        <dbReference type="EMBL" id="KAL2341594.1"/>
    </source>
</evidence>
<evidence type="ECO:0000313" key="2">
    <source>
        <dbReference type="Proteomes" id="UP001603857"/>
    </source>
</evidence>
<accession>A0ABD1N0M1</accession>
<gene>
    <name evidence="1" type="ORF">Fmac_009534</name>
</gene>
<organism evidence="1 2">
    <name type="scientific">Flemingia macrophylla</name>
    <dbReference type="NCBI Taxonomy" id="520843"/>
    <lineage>
        <taxon>Eukaryota</taxon>
        <taxon>Viridiplantae</taxon>
        <taxon>Streptophyta</taxon>
        <taxon>Embryophyta</taxon>
        <taxon>Tracheophyta</taxon>
        <taxon>Spermatophyta</taxon>
        <taxon>Magnoliopsida</taxon>
        <taxon>eudicotyledons</taxon>
        <taxon>Gunneridae</taxon>
        <taxon>Pentapetalae</taxon>
        <taxon>rosids</taxon>
        <taxon>fabids</taxon>
        <taxon>Fabales</taxon>
        <taxon>Fabaceae</taxon>
        <taxon>Papilionoideae</taxon>
        <taxon>50 kb inversion clade</taxon>
        <taxon>NPAAA clade</taxon>
        <taxon>indigoferoid/millettioid clade</taxon>
        <taxon>Phaseoleae</taxon>
        <taxon>Flemingia</taxon>
    </lineage>
</organism>
<name>A0ABD1N0M1_9FABA</name>
<dbReference type="Proteomes" id="UP001603857">
    <property type="component" value="Unassembled WGS sequence"/>
</dbReference>
<reference evidence="1 2" key="1">
    <citation type="submission" date="2024-08" db="EMBL/GenBank/DDBJ databases">
        <title>Insights into the chromosomal genome structure of Flemingia macrophylla.</title>
        <authorList>
            <person name="Ding Y."/>
            <person name="Zhao Y."/>
            <person name="Bi W."/>
            <person name="Wu M."/>
            <person name="Zhao G."/>
            <person name="Gong Y."/>
            <person name="Li W."/>
            <person name="Zhang P."/>
        </authorList>
    </citation>
    <scope>NUCLEOTIDE SEQUENCE [LARGE SCALE GENOMIC DNA]</scope>
    <source>
        <strain evidence="1">DYQJB</strain>
        <tissue evidence="1">Leaf</tissue>
    </source>
</reference>
<dbReference type="AlphaFoldDB" id="A0ABD1N0M1"/>